<dbReference type="AlphaFoldDB" id="A0A2M3Z8V6"/>
<evidence type="ECO:0000256" key="5">
    <source>
        <dbReference type="SAM" id="MobiDB-lite"/>
    </source>
</evidence>
<feature type="transmembrane region" description="Helical" evidence="6">
    <location>
        <begin position="12"/>
        <end position="34"/>
    </location>
</feature>
<evidence type="ECO:0000256" key="1">
    <source>
        <dbReference type="ARBA" id="ARBA00004141"/>
    </source>
</evidence>
<reference evidence="7" key="1">
    <citation type="submission" date="2018-01" db="EMBL/GenBank/DDBJ databases">
        <title>An insight into the sialome of Amazonian anophelines.</title>
        <authorList>
            <person name="Ribeiro J.M."/>
            <person name="Scarpassa V."/>
            <person name="Calvo E."/>
        </authorList>
    </citation>
    <scope>NUCLEOTIDE SEQUENCE</scope>
    <source>
        <tissue evidence="7">Salivary glands</tissue>
    </source>
</reference>
<dbReference type="EMBL" id="GGFM01004215">
    <property type="protein sequence ID" value="MBW24966.1"/>
    <property type="molecule type" value="Transcribed_RNA"/>
</dbReference>
<dbReference type="InterPro" id="IPR018499">
    <property type="entry name" value="Tetraspanin/Peripherin"/>
</dbReference>
<evidence type="ECO:0000256" key="2">
    <source>
        <dbReference type="ARBA" id="ARBA00022692"/>
    </source>
</evidence>
<protein>
    <submittedName>
        <fullName evidence="7">Putative tetraspanin</fullName>
    </submittedName>
</protein>
<keyword evidence="2 6" id="KW-0812">Transmembrane</keyword>
<dbReference type="CDD" id="cd03127">
    <property type="entry name" value="tetraspanin_LEL"/>
    <property type="match status" value="1"/>
</dbReference>
<dbReference type="Gene3D" id="1.10.1450.10">
    <property type="entry name" value="Tetraspanin"/>
    <property type="match status" value="1"/>
</dbReference>
<evidence type="ECO:0000256" key="6">
    <source>
        <dbReference type="SAM" id="Phobius"/>
    </source>
</evidence>
<feature type="region of interest" description="Disordered" evidence="5">
    <location>
        <begin position="240"/>
        <end position="287"/>
    </location>
</feature>
<dbReference type="PANTHER" id="PTHR19282">
    <property type="entry name" value="TETRASPANIN"/>
    <property type="match status" value="1"/>
</dbReference>
<evidence type="ECO:0000256" key="4">
    <source>
        <dbReference type="ARBA" id="ARBA00023136"/>
    </source>
</evidence>
<sequence>MRLSARIKCFKYLVYTYVILISICGSAQLVIGAFLLWNHRQYSQIVKNQFWEPYAVLIGLGIISQLLCYFGWTSTSRKHRCYLGTFCAFQVLLIVILFLVSGWSVATKVHLIVPAELAIEASHAEFMAHQAPPDPTHIWNRLQRDFHCCGSNSLHDYKNSFPRSCYDPVNRELHSAGCMHVYVRSMEMNMVRVAVVAICSALIQSLGIFCVIQLTLLLRRPIIMLPNGDNQSIRVKRTREQLTPLSPATISRPSQHSGSSSSGSTKPPIPLKPVVPRVDPPVIKPTH</sequence>
<keyword evidence="3 6" id="KW-1133">Transmembrane helix</keyword>
<name>A0A2M3Z8V6_9DIPT</name>
<accession>A0A2M3Z8V6</accession>
<feature type="compositionally biased region" description="Pro residues" evidence="5">
    <location>
        <begin position="267"/>
        <end position="287"/>
    </location>
</feature>
<dbReference type="InterPro" id="IPR008952">
    <property type="entry name" value="Tetraspanin_EC2_sf"/>
</dbReference>
<dbReference type="GO" id="GO:0005886">
    <property type="term" value="C:plasma membrane"/>
    <property type="evidence" value="ECO:0007669"/>
    <property type="project" value="TreeGrafter"/>
</dbReference>
<dbReference type="PRINTS" id="PR00259">
    <property type="entry name" value="TMFOUR"/>
</dbReference>
<evidence type="ECO:0000256" key="3">
    <source>
        <dbReference type="ARBA" id="ARBA00022989"/>
    </source>
</evidence>
<dbReference type="SUPFAM" id="SSF48652">
    <property type="entry name" value="Tetraspanin"/>
    <property type="match status" value="1"/>
</dbReference>
<proteinExistence type="predicted"/>
<comment type="subcellular location">
    <subcellularLocation>
        <location evidence="1">Membrane</location>
        <topology evidence="1">Multi-pass membrane protein</topology>
    </subcellularLocation>
</comment>
<evidence type="ECO:0000313" key="7">
    <source>
        <dbReference type="EMBL" id="MBW24966.1"/>
    </source>
</evidence>
<dbReference type="PANTHER" id="PTHR19282:SF505">
    <property type="entry name" value="TRANSMEMBRANE 4 SUPERFAMILY, ISOFORM C"/>
    <property type="match status" value="1"/>
</dbReference>
<feature type="transmembrane region" description="Helical" evidence="6">
    <location>
        <begin position="54"/>
        <end position="72"/>
    </location>
</feature>
<keyword evidence="4 6" id="KW-0472">Membrane</keyword>
<dbReference type="Pfam" id="PF00335">
    <property type="entry name" value="Tetraspanin"/>
    <property type="match status" value="1"/>
</dbReference>
<feature type="transmembrane region" description="Helical" evidence="6">
    <location>
        <begin position="193"/>
        <end position="218"/>
    </location>
</feature>
<organism evidence="7">
    <name type="scientific">Anopheles braziliensis</name>
    <dbReference type="NCBI Taxonomy" id="58242"/>
    <lineage>
        <taxon>Eukaryota</taxon>
        <taxon>Metazoa</taxon>
        <taxon>Ecdysozoa</taxon>
        <taxon>Arthropoda</taxon>
        <taxon>Hexapoda</taxon>
        <taxon>Insecta</taxon>
        <taxon>Pterygota</taxon>
        <taxon>Neoptera</taxon>
        <taxon>Endopterygota</taxon>
        <taxon>Diptera</taxon>
        <taxon>Nematocera</taxon>
        <taxon>Culicoidea</taxon>
        <taxon>Culicidae</taxon>
        <taxon>Anophelinae</taxon>
        <taxon>Anopheles</taxon>
    </lineage>
</organism>
<feature type="transmembrane region" description="Helical" evidence="6">
    <location>
        <begin position="81"/>
        <end position="106"/>
    </location>
</feature>
<feature type="compositionally biased region" description="Polar residues" evidence="5">
    <location>
        <begin position="241"/>
        <end position="256"/>
    </location>
</feature>